<feature type="compositionally biased region" description="Low complexity" evidence="4">
    <location>
        <begin position="423"/>
        <end position="435"/>
    </location>
</feature>
<reference evidence="6 7" key="1">
    <citation type="submission" date="2017-03" db="EMBL/GenBank/DDBJ databases">
        <title>Genomes of endolithic fungi from Antarctica.</title>
        <authorList>
            <person name="Coleine C."/>
            <person name="Masonjones S."/>
            <person name="Stajich J.E."/>
        </authorList>
    </citation>
    <scope>NUCLEOTIDE SEQUENCE [LARGE SCALE GENOMIC DNA]</scope>
    <source>
        <strain evidence="6 7">CCFEE 5184</strain>
    </source>
</reference>
<evidence type="ECO:0000256" key="3">
    <source>
        <dbReference type="ARBA" id="ARBA00022833"/>
    </source>
</evidence>
<feature type="compositionally biased region" description="Basic and acidic residues" evidence="4">
    <location>
        <begin position="454"/>
        <end position="465"/>
    </location>
</feature>
<dbReference type="GO" id="GO:0006355">
    <property type="term" value="P:regulation of DNA-templated transcription"/>
    <property type="evidence" value="ECO:0007669"/>
    <property type="project" value="InterPro"/>
</dbReference>
<evidence type="ECO:0000256" key="2">
    <source>
        <dbReference type="ARBA" id="ARBA00022771"/>
    </source>
</evidence>
<feature type="region of interest" description="Disordered" evidence="4">
    <location>
        <begin position="417"/>
        <end position="465"/>
    </location>
</feature>
<feature type="compositionally biased region" description="Pro residues" evidence="4">
    <location>
        <begin position="644"/>
        <end position="662"/>
    </location>
</feature>
<evidence type="ECO:0000256" key="1">
    <source>
        <dbReference type="ARBA" id="ARBA00022723"/>
    </source>
</evidence>
<keyword evidence="2" id="KW-0863">Zinc-finger</keyword>
<dbReference type="PANTHER" id="PTHR14296">
    <property type="entry name" value="REMODELING AND SPACING FACTOR 1"/>
    <property type="match status" value="1"/>
</dbReference>
<evidence type="ECO:0000313" key="7">
    <source>
        <dbReference type="Proteomes" id="UP000309340"/>
    </source>
</evidence>
<feature type="compositionally biased region" description="Low complexity" evidence="4">
    <location>
        <begin position="762"/>
        <end position="784"/>
    </location>
</feature>
<dbReference type="InterPro" id="IPR028938">
    <property type="entry name" value="Rsf1-like"/>
</dbReference>
<feature type="compositionally biased region" description="Low complexity" evidence="4">
    <location>
        <begin position="846"/>
        <end position="868"/>
    </location>
</feature>
<dbReference type="Proteomes" id="UP000309340">
    <property type="component" value="Unassembled WGS sequence"/>
</dbReference>
<dbReference type="Pfam" id="PF00628">
    <property type="entry name" value="PHD"/>
    <property type="match status" value="1"/>
</dbReference>
<dbReference type="SUPFAM" id="SSF57903">
    <property type="entry name" value="FYVE/PHD zinc finger"/>
    <property type="match status" value="1"/>
</dbReference>
<dbReference type="InterPro" id="IPR019787">
    <property type="entry name" value="Znf_PHD-finger"/>
</dbReference>
<evidence type="ECO:0000313" key="6">
    <source>
        <dbReference type="EMBL" id="TKA71737.1"/>
    </source>
</evidence>
<name>A0A4U0X7K8_9PEZI</name>
<dbReference type="GO" id="GO:0031213">
    <property type="term" value="C:RSF complex"/>
    <property type="evidence" value="ECO:0007669"/>
    <property type="project" value="InterPro"/>
</dbReference>
<feature type="compositionally biased region" description="Acidic residues" evidence="4">
    <location>
        <begin position="228"/>
        <end position="237"/>
    </location>
</feature>
<dbReference type="Gene3D" id="3.30.40.10">
    <property type="entry name" value="Zinc/RING finger domain, C3HC4 (zinc finger)"/>
    <property type="match status" value="1"/>
</dbReference>
<feature type="compositionally biased region" description="Low complexity" evidence="4">
    <location>
        <begin position="801"/>
        <end position="812"/>
    </location>
</feature>
<keyword evidence="1" id="KW-0479">Metal-binding</keyword>
<feature type="region of interest" description="Disordered" evidence="4">
    <location>
        <begin position="532"/>
        <end position="978"/>
    </location>
</feature>
<dbReference type="EMBL" id="NAJQ01000338">
    <property type="protein sequence ID" value="TKA71737.1"/>
    <property type="molecule type" value="Genomic_DNA"/>
</dbReference>
<dbReference type="PROSITE" id="PS01359">
    <property type="entry name" value="ZF_PHD_1"/>
    <property type="match status" value="1"/>
</dbReference>
<feature type="region of interest" description="Disordered" evidence="4">
    <location>
        <begin position="189"/>
        <end position="237"/>
    </location>
</feature>
<feature type="compositionally biased region" description="Low complexity" evidence="4">
    <location>
        <begin position="711"/>
        <end position="729"/>
    </location>
</feature>
<dbReference type="SMART" id="SM00249">
    <property type="entry name" value="PHD"/>
    <property type="match status" value="1"/>
</dbReference>
<feature type="compositionally biased region" description="Basic residues" evidence="4">
    <location>
        <begin position="203"/>
        <end position="224"/>
    </location>
</feature>
<dbReference type="GO" id="GO:0008270">
    <property type="term" value="F:zinc ion binding"/>
    <property type="evidence" value="ECO:0007669"/>
    <property type="project" value="UniProtKB-KW"/>
</dbReference>
<keyword evidence="3" id="KW-0862">Zinc</keyword>
<keyword evidence="7" id="KW-1185">Reference proteome</keyword>
<feature type="compositionally biased region" description="Polar residues" evidence="4">
    <location>
        <begin position="745"/>
        <end position="760"/>
    </location>
</feature>
<evidence type="ECO:0000259" key="5">
    <source>
        <dbReference type="SMART" id="SM00249"/>
    </source>
</evidence>
<proteinExistence type="predicted"/>
<dbReference type="InterPro" id="IPR013083">
    <property type="entry name" value="Znf_RING/FYVE/PHD"/>
</dbReference>
<dbReference type="InterPro" id="IPR001965">
    <property type="entry name" value="Znf_PHD"/>
</dbReference>
<comment type="caution">
    <text evidence="6">The sequence shown here is derived from an EMBL/GenBank/DDBJ whole genome shotgun (WGS) entry which is preliminary data.</text>
</comment>
<sequence>MPRYKRSADEAQLDLPITPDVAPEHVETLQKLRNMWEFASLMQYIFLFGHIVKVDDDLDIEDLEAECLKPEPSPKLARIGLQLLKYVSSHRGLTPDIFDEYTRRQYVAKAPHRNPFGEDELPISFASMDIFTRVRVLQQLTIWTLGNVQRIRDMMPQEEDHLGWRMEPLGWDRDDNSYYVLDDNRLYRRSDTPVRPPTPPLKPKAKSKAKKSSKSRPSRFSKRRKVEEMEEDDQVEEMEVDAVGGAQDDTVMANGDQAHPEDDSGYGFTDKTWSLIAITLEEYDEFLSTVFRSRDPNEKQLHKRVTDDVRPIIEKREEALRQKQLKKLRELENIQKIATAKRSTRLAGKAEKEKEEREKREVEEKKERDIKMAHEEEDRQRRIEEGHDSRRQTREQRLKEREVKRILHEEELAKLQEAEERAASASQEPTATAETAEAEADRKRASARQAQTAKEQHKKELAQLAAEDHGDGKWYFDCAGCGMHGQNLDDGTHSLACDKCGVWQHSKCHNFTPKQAEKDGFTFICKSCKRQEAMDKEKPKIPPLRLGKKNGGSPASSPQVTKGAKRESNGGARPSTSTPSVGGSKDSGLPPHVQRQLDGVYVAHTQPRPSPGPFGQLINGPSLSPHGQAQGPPGYRYPPVANFAPPPQQPWSGSPFPPPARPPSSGYAGSPPPPQHLQNGARPSPGYAGSPPAPQQHMANGYRPQQPPPHQQQHQYVHQQAVAAAGVHPGYAPPPQYHQQQQQHRSNSNGHYQMAQQSGYSPAPQQHGPPQYYQPALTMQQQQQQHHHQQQQQRPVSAHMQHPQHQSPQHQQYPPPPQQLMNGFQSPVKASAPLSHSPNPPPSAPAAPQQHHQHQPQYIPQQSSPAAALQPTPTMHGRPAPNLTVTPQQQQHQQGHQGQQQLPPSSGGKIAEDGMSGPWPAGSQGIPRKHDQPLASSPVVGSGGEREKVLLAAPGLAPSPVVLRGEQESRGGVMGAGAGVIPVKKDVGGGSGGASVSVAVNGNGKGGFGGEGVFGEPGEGQQS</sequence>
<dbReference type="PANTHER" id="PTHR14296:SF3">
    <property type="entry name" value="DIKAR, ISOFORM F"/>
    <property type="match status" value="1"/>
</dbReference>
<dbReference type="OrthoDB" id="303107at2759"/>
<dbReference type="InterPro" id="IPR011011">
    <property type="entry name" value="Znf_FYVE_PHD"/>
</dbReference>
<feature type="region of interest" description="Disordered" evidence="4">
    <location>
        <begin position="339"/>
        <end position="398"/>
    </location>
</feature>
<feature type="domain" description="Zinc finger PHD-type" evidence="5">
    <location>
        <begin position="477"/>
        <end position="529"/>
    </location>
</feature>
<feature type="compositionally biased region" description="Basic and acidic residues" evidence="4">
    <location>
        <begin position="348"/>
        <end position="398"/>
    </location>
</feature>
<organism evidence="6 7">
    <name type="scientific">Friedmanniomyces simplex</name>
    <dbReference type="NCBI Taxonomy" id="329884"/>
    <lineage>
        <taxon>Eukaryota</taxon>
        <taxon>Fungi</taxon>
        <taxon>Dikarya</taxon>
        <taxon>Ascomycota</taxon>
        <taxon>Pezizomycotina</taxon>
        <taxon>Dothideomycetes</taxon>
        <taxon>Dothideomycetidae</taxon>
        <taxon>Mycosphaerellales</taxon>
        <taxon>Teratosphaeriaceae</taxon>
        <taxon>Friedmanniomyces</taxon>
    </lineage>
</organism>
<protein>
    <recommendedName>
        <fullName evidence="5">Zinc finger PHD-type domain-containing protein</fullName>
    </recommendedName>
</protein>
<dbReference type="STRING" id="329884.A0A4U0X7K8"/>
<dbReference type="InterPro" id="IPR019786">
    <property type="entry name" value="Zinc_finger_PHD-type_CS"/>
</dbReference>
<dbReference type="AlphaFoldDB" id="A0A4U0X7K8"/>
<gene>
    <name evidence="6" type="ORF">B0A55_08538</name>
</gene>
<accession>A0A4U0X7K8</accession>
<feature type="compositionally biased region" description="Low complexity" evidence="4">
    <location>
        <begin position="888"/>
        <end position="901"/>
    </location>
</feature>
<evidence type="ECO:0000256" key="4">
    <source>
        <dbReference type="SAM" id="MobiDB-lite"/>
    </source>
</evidence>